<dbReference type="AlphaFoldDB" id="A0A1M6BBX1"/>
<proteinExistence type="predicted"/>
<reference evidence="1 2" key="1">
    <citation type="submission" date="2016-11" db="EMBL/GenBank/DDBJ databases">
        <authorList>
            <person name="Jaros S."/>
            <person name="Januszkiewicz K."/>
            <person name="Wedrychowicz H."/>
        </authorList>
    </citation>
    <scope>NUCLEOTIDE SEQUENCE [LARGE SCALE GENOMIC DNA]</scope>
    <source>
        <strain evidence="1 2">DSM 12906</strain>
    </source>
</reference>
<dbReference type="Proteomes" id="UP000184512">
    <property type="component" value="Unassembled WGS sequence"/>
</dbReference>
<evidence type="ECO:0000313" key="1">
    <source>
        <dbReference type="EMBL" id="SHI46229.1"/>
    </source>
</evidence>
<dbReference type="OrthoDB" id="3387554at2"/>
<sequence>MTDIDTLLRAADPAAGVPDYSDAERRHILVRAIAPTTPPKRHAGLRIGAVAAAMVMVTAVGVSNLVGTGATARADQILTEAAINAVDPPATADQYWKMTATADYGTGEVCGESFTETHYLAVDGNRPSWYVESYDTTPGCPPLGEDRIWTLPKSPNAMVDSWRWPSPAFLASLPRDAEQLRSRLYADAEGIGAPSTDAGVFVLIDYALTYGAPPADLRSAMFEVLKNVPGISVADEMVVDGREVALFTLEGGEVTEMLMIDPEAGQLVGFQGVQSERKVTYERLVVDTVPEEVRDAADVLDCEVGFDDTINPAGDLICR</sequence>
<dbReference type="STRING" id="1123357.SAMN02745244_00412"/>
<accession>A0A1M6BBX1</accession>
<dbReference type="RefSeq" id="WP_073185897.1">
    <property type="nucleotide sequence ID" value="NZ_FQZG01000006.1"/>
</dbReference>
<evidence type="ECO:0000313" key="2">
    <source>
        <dbReference type="Proteomes" id="UP000184512"/>
    </source>
</evidence>
<dbReference type="EMBL" id="FQZG01000006">
    <property type="protein sequence ID" value="SHI46229.1"/>
    <property type="molecule type" value="Genomic_DNA"/>
</dbReference>
<keyword evidence="2" id="KW-1185">Reference proteome</keyword>
<gene>
    <name evidence="1" type="ORF">SAMN02745244_00412</name>
</gene>
<protein>
    <submittedName>
        <fullName evidence="1">Uncharacterized protein</fullName>
    </submittedName>
</protein>
<organism evidence="1 2">
    <name type="scientific">Tessaracoccus bendigoensis DSM 12906</name>
    <dbReference type="NCBI Taxonomy" id="1123357"/>
    <lineage>
        <taxon>Bacteria</taxon>
        <taxon>Bacillati</taxon>
        <taxon>Actinomycetota</taxon>
        <taxon>Actinomycetes</taxon>
        <taxon>Propionibacteriales</taxon>
        <taxon>Propionibacteriaceae</taxon>
        <taxon>Tessaracoccus</taxon>
    </lineage>
</organism>
<name>A0A1M6BBX1_9ACTN</name>